<protein>
    <submittedName>
        <fullName evidence="2">Uncharacterized protein</fullName>
    </submittedName>
</protein>
<dbReference type="AlphaFoldDB" id="A0AAD6QQ85"/>
<dbReference type="Proteomes" id="UP001164929">
    <property type="component" value="Chromosome 6"/>
</dbReference>
<sequence length="196" mass="22513">METIATNHIDAHKNIRSIGIPSSEDMKGLRSNHHRSILKIKEAGRCFLDEYKHGIYGRTQKTHISKVDKIIFRRFISEAESGDQNILSDASESAHSLNNSRPPTKGKKQADSNDTATQLGLETVVLRRLSSCKIYNSVPEEEQHFNWLQDNAIQMSAVIFTRHINMFVFSHHSQITKRENIENEQWQNTRRCKATV</sequence>
<comment type="caution">
    <text evidence="2">The sequence shown here is derived from an EMBL/GenBank/DDBJ whole genome shotgun (WGS) entry which is preliminary data.</text>
</comment>
<proteinExistence type="predicted"/>
<gene>
    <name evidence="2" type="ORF">NC653_017352</name>
</gene>
<evidence type="ECO:0000256" key="1">
    <source>
        <dbReference type="SAM" id="MobiDB-lite"/>
    </source>
</evidence>
<reference evidence="2" key="1">
    <citation type="journal article" date="2023" name="Mol. Ecol. Resour.">
        <title>Chromosome-level genome assembly of a triploid poplar Populus alba 'Berolinensis'.</title>
        <authorList>
            <person name="Chen S."/>
            <person name="Yu Y."/>
            <person name="Wang X."/>
            <person name="Wang S."/>
            <person name="Zhang T."/>
            <person name="Zhou Y."/>
            <person name="He R."/>
            <person name="Meng N."/>
            <person name="Wang Y."/>
            <person name="Liu W."/>
            <person name="Liu Z."/>
            <person name="Liu J."/>
            <person name="Guo Q."/>
            <person name="Huang H."/>
            <person name="Sederoff R.R."/>
            <person name="Wang G."/>
            <person name="Qu G."/>
            <person name="Chen S."/>
        </authorList>
    </citation>
    <scope>NUCLEOTIDE SEQUENCE</scope>
    <source>
        <strain evidence="2">SC-2020</strain>
    </source>
</reference>
<organism evidence="2 3">
    <name type="scientific">Populus alba x Populus x berolinensis</name>
    <dbReference type="NCBI Taxonomy" id="444605"/>
    <lineage>
        <taxon>Eukaryota</taxon>
        <taxon>Viridiplantae</taxon>
        <taxon>Streptophyta</taxon>
        <taxon>Embryophyta</taxon>
        <taxon>Tracheophyta</taxon>
        <taxon>Spermatophyta</taxon>
        <taxon>Magnoliopsida</taxon>
        <taxon>eudicotyledons</taxon>
        <taxon>Gunneridae</taxon>
        <taxon>Pentapetalae</taxon>
        <taxon>rosids</taxon>
        <taxon>fabids</taxon>
        <taxon>Malpighiales</taxon>
        <taxon>Salicaceae</taxon>
        <taxon>Saliceae</taxon>
        <taxon>Populus</taxon>
    </lineage>
</organism>
<dbReference type="EMBL" id="JAQIZT010000006">
    <property type="protein sequence ID" value="KAJ6994509.1"/>
    <property type="molecule type" value="Genomic_DNA"/>
</dbReference>
<accession>A0AAD6QQ85</accession>
<evidence type="ECO:0000313" key="2">
    <source>
        <dbReference type="EMBL" id="KAJ6994509.1"/>
    </source>
</evidence>
<keyword evidence="3" id="KW-1185">Reference proteome</keyword>
<feature type="compositionally biased region" description="Polar residues" evidence="1">
    <location>
        <begin position="86"/>
        <end position="102"/>
    </location>
</feature>
<evidence type="ECO:0000313" key="3">
    <source>
        <dbReference type="Proteomes" id="UP001164929"/>
    </source>
</evidence>
<name>A0AAD6QQ85_9ROSI</name>
<feature type="region of interest" description="Disordered" evidence="1">
    <location>
        <begin position="86"/>
        <end position="115"/>
    </location>
</feature>